<evidence type="ECO:0000313" key="3">
    <source>
        <dbReference type="EMBL" id="MCY1075112.1"/>
    </source>
</evidence>
<proteinExistence type="predicted"/>
<feature type="domain" description="Beta-lactamase-related" evidence="2">
    <location>
        <begin position="146"/>
        <end position="530"/>
    </location>
</feature>
<dbReference type="GO" id="GO:0016787">
    <property type="term" value="F:hydrolase activity"/>
    <property type="evidence" value="ECO:0007669"/>
    <property type="project" value="UniProtKB-KW"/>
</dbReference>
<comment type="caution">
    <text evidence="3">The sequence shown here is derived from an EMBL/GenBank/DDBJ whole genome shotgun (WGS) entry which is preliminary data.</text>
</comment>
<dbReference type="Pfam" id="PF00144">
    <property type="entry name" value="Beta-lactamase"/>
    <property type="match status" value="1"/>
</dbReference>
<dbReference type="InterPro" id="IPR001466">
    <property type="entry name" value="Beta-lactam-related"/>
</dbReference>
<organism evidence="3 4">
    <name type="scientific">Archangium lansingense</name>
    <dbReference type="NCBI Taxonomy" id="2995310"/>
    <lineage>
        <taxon>Bacteria</taxon>
        <taxon>Pseudomonadati</taxon>
        <taxon>Myxococcota</taxon>
        <taxon>Myxococcia</taxon>
        <taxon>Myxococcales</taxon>
        <taxon>Cystobacterineae</taxon>
        <taxon>Archangiaceae</taxon>
        <taxon>Archangium</taxon>
    </lineage>
</organism>
<dbReference type="SUPFAM" id="SSF56601">
    <property type="entry name" value="beta-lactamase/transpeptidase-like"/>
    <property type="match status" value="1"/>
</dbReference>
<name>A0ABT4A2B0_9BACT</name>
<dbReference type="InterPro" id="IPR012338">
    <property type="entry name" value="Beta-lactam/transpept-like"/>
</dbReference>
<dbReference type="RefSeq" id="WP_267534061.1">
    <property type="nucleotide sequence ID" value="NZ_JAPNKA010000001.1"/>
</dbReference>
<evidence type="ECO:0000256" key="1">
    <source>
        <dbReference type="SAM" id="MobiDB-lite"/>
    </source>
</evidence>
<dbReference type="PANTHER" id="PTHR43283:SF18">
    <property type="match status" value="1"/>
</dbReference>
<dbReference type="PANTHER" id="PTHR43283">
    <property type="entry name" value="BETA-LACTAMASE-RELATED"/>
    <property type="match status" value="1"/>
</dbReference>
<evidence type="ECO:0000313" key="4">
    <source>
        <dbReference type="Proteomes" id="UP001207654"/>
    </source>
</evidence>
<reference evidence="3 4" key="1">
    <citation type="submission" date="2022-11" db="EMBL/GenBank/DDBJ databases">
        <title>Minimal conservation of predation-associated metabolite biosynthetic gene clusters underscores biosynthetic potential of Myxococcota including descriptions for ten novel species: Archangium lansinium sp. nov., Myxococcus landrumus sp. nov., Nannocystis bai.</title>
        <authorList>
            <person name="Ahearne A."/>
            <person name="Stevens C."/>
            <person name="Phillips K."/>
        </authorList>
    </citation>
    <scope>NUCLEOTIDE SEQUENCE [LARGE SCALE GENOMIC DNA]</scope>
    <source>
        <strain evidence="3 4">MIWBW</strain>
    </source>
</reference>
<protein>
    <submittedName>
        <fullName evidence="3">Serine hydrolase</fullName>
    </submittedName>
</protein>
<accession>A0ABT4A2B0</accession>
<dbReference type="InterPro" id="IPR050789">
    <property type="entry name" value="Diverse_Enzym_Activities"/>
</dbReference>
<dbReference type="EMBL" id="JAPNKA010000001">
    <property type="protein sequence ID" value="MCY1075112.1"/>
    <property type="molecule type" value="Genomic_DNA"/>
</dbReference>
<feature type="region of interest" description="Disordered" evidence="1">
    <location>
        <begin position="76"/>
        <end position="109"/>
    </location>
</feature>
<dbReference type="Proteomes" id="UP001207654">
    <property type="component" value="Unassembled WGS sequence"/>
</dbReference>
<gene>
    <name evidence="3" type="ORF">OV287_11475</name>
</gene>
<dbReference type="Gene3D" id="3.40.710.10">
    <property type="entry name" value="DD-peptidase/beta-lactamase superfamily"/>
    <property type="match status" value="1"/>
</dbReference>
<keyword evidence="4" id="KW-1185">Reference proteome</keyword>
<evidence type="ECO:0000259" key="2">
    <source>
        <dbReference type="Pfam" id="PF00144"/>
    </source>
</evidence>
<sequence length="556" mass="58871">MIESSKVSMRVPRWRLRVAPALLLAVLLGASAPSFGATMDRPLPLLSLANKVQGFPKASDGAGRVEVLWGNPKAKLVPVDEPGTGSSSGTGGTTGNIPDLTPAHPDARNTATCNYHGTTSPSDATYAKFASSLVGLKGNKGLTLQSQVEYHHVGGASVVIIENGAITQHHWYGCQDRPAARRTTANTIYSTASLSKFVSSIGLVIADRQKVIDLDRTVQSYANAYPNSLLADWVDDKFRGGTESYPQLIPVRRLLNHTAGLDTDSIGVWPPGDVPSMVDVFMGTDGHNDYFDGGIEPLYTPKTRIEYSGGGFIVAEHILQLASPLAFKDYLKQNVFDAAGLSLSTFETAQTSMTNLARPYSCENCGSGILQTTVKAASGLLANAREYAELVVALANGGVTSSGRRVMQQSDVNTILTPAANGASSFKPCSNPGATTTIDLGTSTVNVKGVEISIDLGTAKETCVAGQYRRVLYDGSDWSGLGVELSTTIEADGYPRVVDHGGDEPGSRTYFKIDRSTGDGIVIMINGDVEWVDGDGLTYGAEPLMDEIKAAYAAAY</sequence>
<keyword evidence="3" id="KW-0378">Hydrolase</keyword>